<dbReference type="PROSITE" id="PS50893">
    <property type="entry name" value="ABC_TRANSPORTER_2"/>
    <property type="match status" value="1"/>
</dbReference>
<dbReference type="Pfam" id="PF00144">
    <property type="entry name" value="Beta-lactamase"/>
    <property type="match status" value="1"/>
</dbReference>
<name>A0ABX2DSW2_9BACL</name>
<dbReference type="EMBL" id="JABMKX010000011">
    <property type="protein sequence ID" value="NQX47757.1"/>
    <property type="molecule type" value="Genomic_DNA"/>
</dbReference>
<keyword evidence="2 7" id="KW-0812">Transmembrane</keyword>
<feature type="domain" description="ABC transmembrane type-1" evidence="10">
    <location>
        <begin position="506"/>
        <end position="781"/>
    </location>
</feature>
<evidence type="ECO:0000256" key="5">
    <source>
        <dbReference type="ARBA" id="ARBA00022989"/>
    </source>
</evidence>
<feature type="transmembrane region" description="Helical" evidence="7">
    <location>
        <begin position="638"/>
        <end position="657"/>
    </location>
</feature>
<dbReference type="InterPro" id="IPR001466">
    <property type="entry name" value="Beta-lactam-related"/>
</dbReference>
<dbReference type="SUPFAM" id="SSF56601">
    <property type="entry name" value="beta-lactamase/transpeptidase-like"/>
    <property type="match status" value="1"/>
</dbReference>
<evidence type="ECO:0000256" key="4">
    <source>
        <dbReference type="ARBA" id="ARBA00022840"/>
    </source>
</evidence>
<dbReference type="Proteomes" id="UP000711047">
    <property type="component" value="Unassembled WGS sequence"/>
</dbReference>
<keyword evidence="6 7" id="KW-0472">Membrane</keyword>
<accession>A0ABX2DSW2</accession>
<organism evidence="11 12">
    <name type="scientific">Paenibacillus tritici</name>
    <dbReference type="NCBI Taxonomy" id="1873425"/>
    <lineage>
        <taxon>Bacteria</taxon>
        <taxon>Bacillati</taxon>
        <taxon>Bacillota</taxon>
        <taxon>Bacilli</taxon>
        <taxon>Bacillales</taxon>
        <taxon>Paenibacillaceae</taxon>
        <taxon>Paenibacillus</taxon>
    </lineage>
</organism>
<sequence length="1042" mass="116444">MNKIRNTAAVLILLLLCCLCTAPAFADSRADLKDQEIEAYIRSLMNEGRIPGLAVAIVSGHELVYSKVFGYADLATQEPVTEATLFELGSTSKAFTALGILKLQQEGRVNLDAPVSAYLPWFEMRYEGSYKGQFIPDQIDITLRQLLHHTSGIPSRTIDDIPISDDGDALEETVRTVVGQKLDSYPGERYQYATINYDILGLIIAKVSGVPYEEYMSDNVLKPLDLKDTYAGRAEGLTPLATGYKLQFLRAAAYNAPTYRGNTPAGYYISNLKDVAKWLKIQLGTEADSDFDQQLIDASHIPDRTVAPTAKGSSYAFGWNNYQKGGGELSHGGSNPNFSSFFVIRPEEQWGVAVLANMNSSFTEEIGQGIMSLLTGEELPDKSRDSYMSLDHFSSAMIVLMLTFSLLTVYFIAALLFKAKQERERPDFKGSLVKVLVLCLVTAILVYCLSILPNVMYSGLSWSFVKVWAPRSFPLAVGSLLTAVVVFGIYCILYGLFSRNRRNSIFVVSILSVVSGLGNAVIIFIINAALNREDGFQDGLLLYFLAGIVIYVCGQRLVRSKVIFMANDIVYTKRIELIDKVMNANYAKFEAMEDGKIQSALVNDTETISGFSNVLIAGITSFVTLFCCFIYLGIINFYGLLVSIGVIILAAGSYFLAGKMAGRLWEQTRDMQNVFFKFIHDLIFGYKELYINKHKRQEFSRDVRESCEAYRDKRIQGDINFANVFVIGELLFTFVIGVVAFVFPLLFDEIQNSTLKSYVFVFLYMTGPVNGLLNAIPNIVRVRISWGRINLLAKELESFREEDEPLLTEDSFSCCGQTEICFQQVEFKYSQADGREFAVGPVSFSCTSGEIIFIVGGNGSGKSTLAKLMTGLYQPLRGVIHVNGKKVNPRELSENYSTVFSDYYLFDKLYGVDTQAHSEEISLHLHELQLQGKLEIDHGAFSSLKLSSGQKKRLALLVSYLEDRPICLFDEWAAEQDPEFKEYFYTVLLPRLKLQGKCVIVITHDDRYFHIADRIMVMESGQLSQVQATAHIREQSEVNGIA</sequence>
<evidence type="ECO:0000256" key="8">
    <source>
        <dbReference type="SAM" id="SignalP"/>
    </source>
</evidence>
<keyword evidence="5 7" id="KW-1133">Transmembrane helix</keyword>
<evidence type="ECO:0000259" key="10">
    <source>
        <dbReference type="PROSITE" id="PS50929"/>
    </source>
</evidence>
<dbReference type="PANTHER" id="PTHR46825">
    <property type="entry name" value="D-ALANYL-D-ALANINE-CARBOXYPEPTIDASE/ENDOPEPTIDASE AMPH"/>
    <property type="match status" value="1"/>
</dbReference>
<feature type="transmembrane region" description="Helical" evidence="7">
    <location>
        <begin position="614"/>
        <end position="632"/>
    </location>
</feature>
<feature type="transmembrane region" description="Helical" evidence="7">
    <location>
        <begin position="721"/>
        <end position="746"/>
    </location>
</feature>
<protein>
    <submittedName>
        <fullName evidence="11">Cyclic peptide export ABC transporter</fullName>
    </submittedName>
</protein>
<dbReference type="SUPFAM" id="SSF52540">
    <property type="entry name" value="P-loop containing nucleoside triphosphate hydrolases"/>
    <property type="match status" value="1"/>
</dbReference>
<keyword evidence="3" id="KW-0547">Nucleotide-binding</keyword>
<dbReference type="PROSITE" id="PS00211">
    <property type="entry name" value="ABC_TRANSPORTER_1"/>
    <property type="match status" value="1"/>
</dbReference>
<evidence type="ECO:0000313" key="12">
    <source>
        <dbReference type="Proteomes" id="UP000711047"/>
    </source>
</evidence>
<feature type="transmembrane region" description="Helical" evidence="7">
    <location>
        <begin position="472"/>
        <end position="493"/>
    </location>
</feature>
<dbReference type="Pfam" id="PF00005">
    <property type="entry name" value="ABC_tran"/>
    <property type="match status" value="1"/>
</dbReference>
<dbReference type="InterPro" id="IPR011527">
    <property type="entry name" value="ABC1_TM_dom"/>
</dbReference>
<evidence type="ECO:0000256" key="3">
    <source>
        <dbReference type="ARBA" id="ARBA00022741"/>
    </source>
</evidence>
<dbReference type="InterPro" id="IPR036640">
    <property type="entry name" value="ABC1_TM_sf"/>
</dbReference>
<dbReference type="InterPro" id="IPR003593">
    <property type="entry name" value="AAA+_ATPase"/>
</dbReference>
<feature type="transmembrane region" description="Helical" evidence="7">
    <location>
        <begin position="505"/>
        <end position="528"/>
    </location>
</feature>
<dbReference type="InterPro" id="IPR017871">
    <property type="entry name" value="ABC_transporter-like_CS"/>
</dbReference>
<feature type="domain" description="ABC transporter" evidence="9">
    <location>
        <begin position="820"/>
        <end position="1041"/>
    </location>
</feature>
<keyword evidence="4" id="KW-0067">ATP-binding</keyword>
<keyword evidence="8" id="KW-0732">Signal</keyword>
<proteinExistence type="predicted"/>
<dbReference type="NCBIfam" id="TIGR01194">
    <property type="entry name" value="cyc_pep_trnsptr"/>
    <property type="match status" value="1"/>
</dbReference>
<comment type="caution">
    <text evidence="11">The sequence shown here is derived from an EMBL/GenBank/DDBJ whole genome shotgun (WGS) entry which is preliminary data.</text>
</comment>
<gene>
    <name evidence="11" type="ORF">HQN87_20750</name>
</gene>
<dbReference type="PROSITE" id="PS50929">
    <property type="entry name" value="ABC_TM1F"/>
    <property type="match status" value="1"/>
</dbReference>
<dbReference type="InterPro" id="IPR012338">
    <property type="entry name" value="Beta-lactam/transpept-like"/>
</dbReference>
<evidence type="ECO:0000256" key="2">
    <source>
        <dbReference type="ARBA" id="ARBA00022692"/>
    </source>
</evidence>
<feature type="transmembrane region" description="Helical" evidence="7">
    <location>
        <begin position="758"/>
        <end position="780"/>
    </location>
</feature>
<dbReference type="PANTHER" id="PTHR46825:SF11">
    <property type="entry name" value="PENICILLIN-BINDING PROTEIN 4"/>
    <property type="match status" value="1"/>
</dbReference>
<dbReference type="InterPro" id="IPR003439">
    <property type="entry name" value="ABC_transporter-like_ATP-bd"/>
</dbReference>
<reference evidence="11 12" key="1">
    <citation type="submission" date="2020-05" db="EMBL/GenBank/DDBJ databases">
        <title>Paenibacillus glebae, sp. nov., Paenibacillus humi sp. nov., Paenibacillus pedi sp. nov., Paenibacillus terrestris sp. nov. and Paenibacillus terricola sp. nov., isolated from a forest top soil sample.</title>
        <authorList>
            <person name="Qi S."/>
            <person name="Carlier A."/>
            <person name="Cnockaert M."/>
            <person name="Vandamme P."/>
        </authorList>
    </citation>
    <scope>NUCLEOTIDE SEQUENCE [LARGE SCALE GENOMIC DNA]</scope>
    <source>
        <strain evidence="11 12">LMG 29502</strain>
    </source>
</reference>
<dbReference type="SUPFAM" id="SSF90123">
    <property type="entry name" value="ABC transporter transmembrane region"/>
    <property type="match status" value="1"/>
</dbReference>
<evidence type="ECO:0000313" key="11">
    <source>
        <dbReference type="EMBL" id="NQX47757.1"/>
    </source>
</evidence>
<dbReference type="InterPro" id="IPR050491">
    <property type="entry name" value="AmpC-like"/>
</dbReference>
<comment type="subcellular location">
    <subcellularLocation>
        <location evidence="1">Cell membrane</location>
        <topology evidence="1">Multi-pass membrane protein</topology>
    </subcellularLocation>
</comment>
<dbReference type="Gene3D" id="3.40.50.300">
    <property type="entry name" value="P-loop containing nucleotide triphosphate hydrolases"/>
    <property type="match status" value="1"/>
</dbReference>
<dbReference type="Gene3D" id="3.40.710.10">
    <property type="entry name" value="DD-peptidase/beta-lactamase superfamily"/>
    <property type="match status" value="1"/>
</dbReference>
<dbReference type="SMART" id="SM00382">
    <property type="entry name" value="AAA"/>
    <property type="match status" value="1"/>
</dbReference>
<feature type="transmembrane region" description="Helical" evidence="7">
    <location>
        <begin position="431"/>
        <end position="452"/>
    </location>
</feature>
<evidence type="ECO:0000256" key="7">
    <source>
        <dbReference type="SAM" id="Phobius"/>
    </source>
</evidence>
<evidence type="ECO:0000259" key="9">
    <source>
        <dbReference type="PROSITE" id="PS50893"/>
    </source>
</evidence>
<feature type="transmembrane region" description="Helical" evidence="7">
    <location>
        <begin position="396"/>
        <end position="419"/>
    </location>
</feature>
<evidence type="ECO:0000256" key="1">
    <source>
        <dbReference type="ARBA" id="ARBA00004651"/>
    </source>
</evidence>
<keyword evidence="12" id="KW-1185">Reference proteome</keyword>
<feature type="signal peptide" evidence="8">
    <location>
        <begin position="1"/>
        <end position="26"/>
    </location>
</feature>
<dbReference type="InterPro" id="IPR027417">
    <property type="entry name" value="P-loop_NTPase"/>
</dbReference>
<feature type="chain" id="PRO_5047465693" evidence="8">
    <location>
        <begin position="27"/>
        <end position="1042"/>
    </location>
</feature>
<feature type="transmembrane region" description="Helical" evidence="7">
    <location>
        <begin position="540"/>
        <end position="558"/>
    </location>
</feature>
<dbReference type="Gene3D" id="1.20.1560.10">
    <property type="entry name" value="ABC transporter type 1, transmembrane domain"/>
    <property type="match status" value="1"/>
</dbReference>
<dbReference type="InterPro" id="IPR005898">
    <property type="entry name" value="Cyc_pep_transpt_SyrD/YojI"/>
</dbReference>
<evidence type="ECO:0000256" key="6">
    <source>
        <dbReference type="ARBA" id="ARBA00023136"/>
    </source>
</evidence>